<reference evidence="2 3" key="1">
    <citation type="submission" date="2018-10" db="EMBL/GenBank/DDBJ databases">
        <authorList>
            <person name="Ekblom R."/>
            <person name="Jareborg N."/>
        </authorList>
    </citation>
    <scope>NUCLEOTIDE SEQUENCE [LARGE SCALE GENOMIC DNA]</scope>
    <source>
        <tissue evidence="2">Muscle</tissue>
    </source>
</reference>
<keyword evidence="3" id="KW-1185">Reference proteome</keyword>
<dbReference type="AlphaFoldDB" id="A0A9X9PVY4"/>
<organism evidence="2 3">
    <name type="scientific">Gulo gulo</name>
    <name type="common">Wolverine</name>
    <name type="synonym">Gluton</name>
    <dbReference type="NCBI Taxonomy" id="48420"/>
    <lineage>
        <taxon>Eukaryota</taxon>
        <taxon>Metazoa</taxon>
        <taxon>Chordata</taxon>
        <taxon>Craniata</taxon>
        <taxon>Vertebrata</taxon>
        <taxon>Euteleostomi</taxon>
        <taxon>Mammalia</taxon>
        <taxon>Eutheria</taxon>
        <taxon>Laurasiatheria</taxon>
        <taxon>Carnivora</taxon>
        <taxon>Caniformia</taxon>
        <taxon>Musteloidea</taxon>
        <taxon>Mustelidae</taxon>
        <taxon>Guloninae</taxon>
        <taxon>Gulo</taxon>
    </lineage>
</organism>
<feature type="non-terminal residue" evidence="2">
    <location>
        <position position="1"/>
    </location>
</feature>
<evidence type="ECO:0000256" key="1">
    <source>
        <dbReference type="SAM" id="MobiDB-lite"/>
    </source>
</evidence>
<dbReference type="Proteomes" id="UP000269945">
    <property type="component" value="Unassembled WGS sequence"/>
</dbReference>
<feature type="region of interest" description="Disordered" evidence="1">
    <location>
        <begin position="76"/>
        <end position="104"/>
    </location>
</feature>
<evidence type="ECO:0000313" key="3">
    <source>
        <dbReference type="Proteomes" id="UP000269945"/>
    </source>
</evidence>
<sequence>GPGSGKEQDAAQRGVDLFPQPLRAGAHQQAQASPLLQELQATQVVLQHLHEPLLQDRMQPVAPQDLHRRPQLLLLGRHRSAGPGGRLECARPRGRNAGWGWEGR</sequence>
<name>A0A9X9PVY4_GULGU</name>
<dbReference type="EMBL" id="CYRY02004165">
    <property type="protein sequence ID" value="VCW68690.1"/>
    <property type="molecule type" value="Genomic_DNA"/>
</dbReference>
<gene>
    <name evidence="2" type="ORF">BN2614_LOCUS8</name>
</gene>
<comment type="caution">
    <text evidence="2">The sequence shown here is derived from an EMBL/GenBank/DDBJ whole genome shotgun (WGS) entry which is preliminary data.</text>
</comment>
<protein>
    <submittedName>
        <fullName evidence="2">Uncharacterized protein</fullName>
    </submittedName>
</protein>
<proteinExistence type="predicted"/>
<accession>A0A9X9PVY4</accession>
<evidence type="ECO:0000313" key="2">
    <source>
        <dbReference type="EMBL" id="VCW68690.1"/>
    </source>
</evidence>
<feature type="non-terminal residue" evidence="2">
    <location>
        <position position="104"/>
    </location>
</feature>